<gene>
    <name evidence="1" type="ORF">AVEN_252629_1</name>
</gene>
<dbReference type="AlphaFoldDB" id="A0A4Y2QNU3"/>
<dbReference type="EMBL" id="BGPR01139649">
    <property type="protein sequence ID" value="GBN64875.1"/>
    <property type="molecule type" value="Genomic_DNA"/>
</dbReference>
<dbReference type="Proteomes" id="UP000499080">
    <property type="component" value="Unassembled WGS sequence"/>
</dbReference>
<name>A0A4Y2QNU3_ARAVE</name>
<organism evidence="1 2">
    <name type="scientific">Araneus ventricosus</name>
    <name type="common">Orbweaver spider</name>
    <name type="synonym">Epeira ventricosa</name>
    <dbReference type="NCBI Taxonomy" id="182803"/>
    <lineage>
        <taxon>Eukaryota</taxon>
        <taxon>Metazoa</taxon>
        <taxon>Ecdysozoa</taxon>
        <taxon>Arthropoda</taxon>
        <taxon>Chelicerata</taxon>
        <taxon>Arachnida</taxon>
        <taxon>Araneae</taxon>
        <taxon>Araneomorphae</taxon>
        <taxon>Entelegynae</taxon>
        <taxon>Araneoidea</taxon>
        <taxon>Araneidae</taxon>
        <taxon>Araneus</taxon>
    </lineage>
</organism>
<evidence type="ECO:0000313" key="2">
    <source>
        <dbReference type="Proteomes" id="UP000499080"/>
    </source>
</evidence>
<keyword evidence="2" id="KW-1185">Reference proteome</keyword>
<protein>
    <submittedName>
        <fullName evidence="1">Uncharacterized protein</fullName>
    </submittedName>
</protein>
<feature type="non-terminal residue" evidence="1">
    <location>
        <position position="1"/>
    </location>
</feature>
<sequence>PSDGNTASPWEPLGPWSLVVGLFEKKENSTHPMLAFIYSYFRVFTPEIPRGLLETVLQSFSKLK</sequence>
<proteinExistence type="predicted"/>
<accession>A0A4Y2QNU3</accession>
<evidence type="ECO:0000313" key="1">
    <source>
        <dbReference type="EMBL" id="GBN64875.1"/>
    </source>
</evidence>
<comment type="caution">
    <text evidence="1">The sequence shown here is derived from an EMBL/GenBank/DDBJ whole genome shotgun (WGS) entry which is preliminary data.</text>
</comment>
<reference evidence="1 2" key="1">
    <citation type="journal article" date="2019" name="Sci. Rep.">
        <title>Orb-weaving spider Araneus ventricosus genome elucidates the spidroin gene catalogue.</title>
        <authorList>
            <person name="Kono N."/>
            <person name="Nakamura H."/>
            <person name="Ohtoshi R."/>
            <person name="Moran D.A.P."/>
            <person name="Shinohara A."/>
            <person name="Yoshida Y."/>
            <person name="Fujiwara M."/>
            <person name="Mori M."/>
            <person name="Tomita M."/>
            <person name="Arakawa K."/>
        </authorList>
    </citation>
    <scope>NUCLEOTIDE SEQUENCE [LARGE SCALE GENOMIC DNA]</scope>
</reference>